<sequence>MSNDSCVYVSGDVFVIWDREDRELAKRALGKRMNKGHMVENVFVLFVENLLRENAILDAVEKKNENLRAQNSGVGLILFVSVRWERVNGERSMLAGIALADGKNSVADRCIKLFHTTTVRMFNSTLLQFKREKSMHSLFLRQTSIGILLLVYVDDMFPRTLLAYILTQAYIC</sequence>
<evidence type="ECO:0000313" key="2">
    <source>
        <dbReference type="Proteomes" id="UP001367508"/>
    </source>
</evidence>
<keyword evidence="2" id="KW-1185">Reference proteome</keyword>
<proteinExistence type="predicted"/>
<reference evidence="1 2" key="1">
    <citation type="submission" date="2024-01" db="EMBL/GenBank/DDBJ databases">
        <title>The genomes of 5 underutilized Papilionoideae crops provide insights into root nodulation and disease resistanc.</title>
        <authorList>
            <person name="Jiang F."/>
        </authorList>
    </citation>
    <scope>NUCLEOTIDE SEQUENCE [LARGE SCALE GENOMIC DNA]</scope>
    <source>
        <strain evidence="1">LVBAO_FW01</strain>
        <tissue evidence="1">Leaves</tissue>
    </source>
</reference>
<organism evidence="1 2">
    <name type="scientific">Canavalia gladiata</name>
    <name type="common">Sword bean</name>
    <name type="synonym">Dolichos gladiatus</name>
    <dbReference type="NCBI Taxonomy" id="3824"/>
    <lineage>
        <taxon>Eukaryota</taxon>
        <taxon>Viridiplantae</taxon>
        <taxon>Streptophyta</taxon>
        <taxon>Embryophyta</taxon>
        <taxon>Tracheophyta</taxon>
        <taxon>Spermatophyta</taxon>
        <taxon>Magnoliopsida</taxon>
        <taxon>eudicotyledons</taxon>
        <taxon>Gunneridae</taxon>
        <taxon>Pentapetalae</taxon>
        <taxon>rosids</taxon>
        <taxon>fabids</taxon>
        <taxon>Fabales</taxon>
        <taxon>Fabaceae</taxon>
        <taxon>Papilionoideae</taxon>
        <taxon>50 kb inversion clade</taxon>
        <taxon>NPAAA clade</taxon>
        <taxon>indigoferoid/millettioid clade</taxon>
        <taxon>Phaseoleae</taxon>
        <taxon>Canavalia</taxon>
    </lineage>
</organism>
<dbReference type="Proteomes" id="UP001367508">
    <property type="component" value="Unassembled WGS sequence"/>
</dbReference>
<dbReference type="EMBL" id="JAYMYQ010000009">
    <property type="protein sequence ID" value="KAK7313948.1"/>
    <property type="molecule type" value="Genomic_DNA"/>
</dbReference>
<dbReference type="AlphaFoldDB" id="A0AAN9KCW5"/>
<name>A0AAN9KCW5_CANGL</name>
<evidence type="ECO:0000313" key="1">
    <source>
        <dbReference type="EMBL" id="KAK7313948.1"/>
    </source>
</evidence>
<comment type="caution">
    <text evidence="1">The sequence shown here is derived from an EMBL/GenBank/DDBJ whole genome shotgun (WGS) entry which is preliminary data.</text>
</comment>
<accession>A0AAN9KCW5</accession>
<protein>
    <submittedName>
        <fullName evidence="1">Uncharacterized protein</fullName>
    </submittedName>
</protein>
<gene>
    <name evidence="1" type="ORF">VNO77_39155</name>
</gene>